<dbReference type="InterPro" id="IPR037402">
    <property type="entry name" value="YidZ_PBP2"/>
</dbReference>
<dbReference type="RefSeq" id="WP_050664637.1">
    <property type="nucleotide sequence ID" value="NZ_CDDB01000001.1"/>
</dbReference>
<dbReference type="SUPFAM" id="SSF53850">
    <property type="entry name" value="Periplasmic binding protein-like II"/>
    <property type="match status" value="1"/>
</dbReference>
<dbReference type="PANTHER" id="PTHR30118:SF15">
    <property type="entry name" value="TRANSCRIPTIONAL REGULATORY PROTEIN"/>
    <property type="match status" value="1"/>
</dbReference>
<keyword evidence="7" id="KW-1185">Reference proteome</keyword>
<sequence>MHKTNLRGLDLNLLVILKVLLDECNTTKAAERLAMSQPAVSRALARLRTMYDDPLLVRTPQGMEPTAKALLLRQPLREILQSVEQTLLPPAPPEPTEFTGTLRIAAHTYMEYVILPGLIEQLHQEAPHLTLHIMPLGADYERLLDEGTVSMVITKQDEVPSRFELIRLLEDRLICVASRQHPCAGQRIDYEAFANADHLLVAPRGSEGGVLDEILLREGFKRHTQLIVQSFLSAPFILSRSGLLLTSPARVLAPLMEHLELTEIATLFPLPRFAISQIRHRRDEGDALLNWFSGRLRRWCADLQTV</sequence>
<dbReference type="InterPro" id="IPR036388">
    <property type="entry name" value="WH-like_DNA-bd_sf"/>
</dbReference>
<dbReference type="InterPro" id="IPR050389">
    <property type="entry name" value="LysR-type_TF"/>
</dbReference>
<keyword evidence="3" id="KW-0238">DNA-binding</keyword>
<name>A0ABS7V8E8_9GAMM</name>
<evidence type="ECO:0000256" key="4">
    <source>
        <dbReference type="ARBA" id="ARBA00023163"/>
    </source>
</evidence>
<dbReference type="Gene3D" id="3.40.190.10">
    <property type="entry name" value="Periplasmic binding protein-like II"/>
    <property type="match status" value="2"/>
</dbReference>
<evidence type="ECO:0000256" key="1">
    <source>
        <dbReference type="ARBA" id="ARBA00009437"/>
    </source>
</evidence>
<dbReference type="EMBL" id="JAIRBT010000003">
    <property type="protein sequence ID" value="MBZ6065174.1"/>
    <property type="molecule type" value="Genomic_DNA"/>
</dbReference>
<comment type="similarity">
    <text evidence="1">Belongs to the LysR transcriptional regulatory family.</text>
</comment>
<evidence type="ECO:0000256" key="2">
    <source>
        <dbReference type="ARBA" id="ARBA00023015"/>
    </source>
</evidence>
<dbReference type="Proteomes" id="UP000774958">
    <property type="component" value="Unassembled WGS sequence"/>
</dbReference>
<proteinExistence type="inferred from homology"/>
<dbReference type="Pfam" id="PF03466">
    <property type="entry name" value="LysR_substrate"/>
    <property type="match status" value="1"/>
</dbReference>
<dbReference type="Pfam" id="PF00126">
    <property type="entry name" value="HTH_1"/>
    <property type="match status" value="1"/>
</dbReference>
<evidence type="ECO:0000259" key="5">
    <source>
        <dbReference type="PROSITE" id="PS50931"/>
    </source>
</evidence>
<dbReference type="InterPro" id="IPR000847">
    <property type="entry name" value="LysR_HTH_N"/>
</dbReference>
<dbReference type="Gene3D" id="1.10.10.10">
    <property type="entry name" value="Winged helix-like DNA-binding domain superfamily/Winged helix DNA-binding domain"/>
    <property type="match status" value="1"/>
</dbReference>
<keyword evidence="4" id="KW-0804">Transcription</keyword>
<dbReference type="PANTHER" id="PTHR30118">
    <property type="entry name" value="HTH-TYPE TRANSCRIPTIONAL REGULATOR LEUO-RELATED"/>
    <property type="match status" value="1"/>
</dbReference>
<protein>
    <submittedName>
        <fullName evidence="6">LysR family transcriptional regulator</fullName>
    </submittedName>
</protein>
<dbReference type="InterPro" id="IPR036390">
    <property type="entry name" value="WH_DNA-bd_sf"/>
</dbReference>
<accession>A0ABS7V8E8</accession>
<reference evidence="6 7" key="1">
    <citation type="submission" date="2021-09" db="EMBL/GenBank/DDBJ databases">
        <title>Aeromonas schubertii isolated from Asian sea bass.</title>
        <authorList>
            <person name="Pinpimai K."/>
        </authorList>
    </citation>
    <scope>NUCLEOTIDE SEQUENCE [LARGE SCALE GENOMIC DNA]</scope>
    <source>
        <strain evidence="6 7">CHULA2021a</strain>
    </source>
</reference>
<dbReference type="InterPro" id="IPR005119">
    <property type="entry name" value="LysR_subst-bd"/>
</dbReference>
<keyword evidence="2" id="KW-0805">Transcription regulation</keyword>
<evidence type="ECO:0000313" key="6">
    <source>
        <dbReference type="EMBL" id="MBZ6065174.1"/>
    </source>
</evidence>
<dbReference type="PRINTS" id="PR00039">
    <property type="entry name" value="HTHLYSR"/>
</dbReference>
<dbReference type="PROSITE" id="PS50931">
    <property type="entry name" value="HTH_LYSR"/>
    <property type="match status" value="1"/>
</dbReference>
<dbReference type="SUPFAM" id="SSF46785">
    <property type="entry name" value="Winged helix' DNA-binding domain"/>
    <property type="match status" value="1"/>
</dbReference>
<gene>
    <name evidence="6" type="ORF">LA374_02970</name>
</gene>
<evidence type="ECO:0000256" key="3">
    <source>
        <dbReference type="ARBA" id="ARBA00023125"/>
    </source>
</evidence>
<evidence type="ECO:0000313" key="7">
    <source>
        <dbReference type="Proteomes" id="UP000774958"/>
    </source>
</evidence>
<dbReference type="CDD" id="cd08417">
    <property type="entry name" value="PBP2_Nitroaromatics_like"/>
    <property type="match status" value="1"/>
</dbReference>
<comment type="caution">
    <text evidence="6">The sequence shown here is derived from an EMBL/GenBank/DDBJ whole genome shotgun (WGS) entry which is preliminary data.</text>
</comment>
<organism evidence="6 7">
    <name type="scientific">Aeromonas schubertii</name>
    <dbReference type="NCBI Taxonomy" id="652"/>
    <lineage>
        <taxon>Bacteria</taxon>
        <taxon>Pseudomonadati</taxon>
        <taxon>Pseudomonadota</taxon>
        <taxon>Gammaproteobacteria</taxon>
        <taxon>Aeromonadales</taxon>
        <taxon>Aeromonadaceae</taxon>
        <taxon>Aeromonas</taxon>
    </lineage>
</organism>
<feature type="domain" description="HTH lysR-type" evidence="5">
    <location>
        <begin position="9"/>
        <end position="66"/>
    </location>
</feature>